<dbReference type="Gene3D" id="2.40.50.1020">
    <property type="entry name" value="LytTr DNA-binding domain"/>
    <property type="match status" value="1"/>
</dbReference>
<dbReference type="RefSeq" id="WP_207331954.1">
    <property type="nucleotide sequence ID" value="NZ_JAFMYW010000009.1"/>
</dbReference>
<dbReference type="PROSITE" id="PS50110">
    <property type="entry name" value="RESPONSE_REGULATORY"/>
    <property type="match status" value="1"/>
</dbReference>
<dbReference type="PANTHER" id="PTHR37299">
    <property type="entry name" value="TRANSCRIPTIONAL REGULATOR-RELATED"/>
    <property type="match status" value="1"/>
</dbReference>
<accession>A0ABS3JRK5</accession>
<dbReference type="PROSITE" id="PS50930">
    <property type="entry name" value="HTH_LYTTR"/>
    <property type="match status" value="1"/>
</dbReference>
<dbReference type="SMART" id="SM00850">
    <property type="entry name" value="LytTR"/>
    <property type="match status" value="1"/>
</dbReference>
<keyword evidence="1" id="KW-0597">Phosphoprotein</keyword>
<feature type="domain" description="Response regulatory" evidence="2">
    <location>
        <begin position="3"/>
        <end position="119"/>
    </location>
</feature>
<feature type="modified residue" description="4-aspartylphosphate" evidence="1">
    <location>
        <position position="54"/>
    </location>
</feature>
<comment type="caution">
    <text evidence="4">The sequence shown here is derived from an EMBL/GenBank/DDBJ whole genome shotgun (WGS) entry which is preliminary data.</text>
</comment>
<keyword evidence="5" id="KW-1185">Reference proteome</keyword>
<dbReference type="Pfam" id="PF00072">
    <property type="entry name" value="Response_reg"/>
    <property type="match status" value="1"/>
</dbReference>
<dbReference type="InterPro" id="IPR001789">
    <property type="entry name" value="Sig_transdc_resp-reg_receiver"/>
</dbReference>
<evidence type="ECO:0000313" key="4">
    <source>
        <dbReference type="EMBL" id="MBO0952006.1"/>
    </source>
</evidence>
<protein>
    <submittedName>
        <fullName evidence="4">Response regulator transcription factor</fullName>
    </submittedName>
</protein>
<evidence type="ECO:0000256" key="1">
    <source>
        <dbReference type="PROSITE-ProRule" id="PRU00169"/>
    </source>
</evidence>
<dbReference type="Pfam" id="PF04397">
    <property type="entry name" value="LytTR"/>
    <property type="match status" value="1"/>
</dbReference>
<gene>
    <name evidence="4" type="ORF">J2I46_25715</name>
</gene>
<evidence type="ECO:0000313" key="5">
    <source>
        <dbReference type="Proteomes" id="UP000664628"/>
    </source>
</evidence>
<evidence type="ECO:0000259" key="3">
    <source>
        <dbReference type="PROSITE" id="PS50930"/>
    </source>
</evidence>
<dbReference type="InterPro" id="IPR011006">
    <property type="entry name" value="CheY-like_superfamily"/>
</dbReference>
<sequence length="235" mass="27129">MIRAIALDDELPALDIIDAFCRQIDGIDLQKTFHRTSDARHFLEENPVDLLFTDINMPAESGLDFCRTINPALQTHRTLVIFTTAHMEYAVESYSLQALDYLLKPFTFERFKQAVARANEQIALLRQSADQQDTYLFFRIDYRLVKVTVADIQFIEGLDNYLKIHLLGQKTLVVRMTMKALIEKLPSTGFVRVHRSYIIALRYIATVRNKFISIGNEEIPISGSYEADFNRLFTL</sequence>
<dbReference type="SMART" id="SM00448">
    <property type="entry name" value="REC"/>
    <property type="match status" value="1"/>
</dbReference>
<dbReference type="Gene3D" id="3.40.50.2300">
    <property type="match status" value="1"/>
</dbReference>
<dbReference type="InterPro" id="IPR046947">
    <property type="entry name" value="LytR-like"/>
</dbReference>
<dbReference type="InterPro" id="IPR007492">
    <property type="entry name" value="LytTR_DNA-bd_dom"/>
</dbReference>
<feature type="domain" description="HTH LytTR-type" evidence="3">
    <location>
        <begin position="136"/>
        <end position="235"/>
    </location>
</feature>
<dbReference type="SUPFAM" id="SSF52172">
    <property type="entry name" value="CheY-like"/>
    <property type="match status" value="1"/>
</dbReference>
<proteinExistence type="predicted"/>
<dbReference type="Proteomes" id="UP000664628">
    <property type="component" value="Unassembled WGS sequence"/>
</dbReference>
<dbReference type="EMBL" id="JAFMYW010000009">
    <property type="protein sequence ID" value="MBO0952006.1"/>
    <property type="molecule type" value="Genomic_DNA"/>
</dbReference>
<dbReference type="PANTHER" id="PTHR37299:SF1">
    <property type="entry name" value="STAGE 0 SPORULATION PROTEIN A HOMOLOG"/>
    <property type="match status" value="1"/>
</dbReference>
<reference evidence="4 5" key="1">
    <citation type="submission" date="2021-03" db="EMBL/GenBank/DDBJ databases">
        <title>Fibrella sp. HMF5405 genome sequencing and assembly.</title>
        <authorList>
            <person name="Kang H."/>
            <person name="Kim H."/>
            <person name="Bae S."/>
            <person name="Joh K."/>
        </authorList>
    </citation>
    <scope>NUCLEOTIDE SEQUENCE [LARGE SCALE GENOMIC DNA]</scope>
    <source>
        <strain evidence="4 5">HMF5405</strain>
    </source>
</reference>
<organism evidence="4 5">
    <name type="scientific">Fibrella forsythiae</name>
    <dbReference type="NCBI Taxonomy" id="2817061"/>
    <lineage>
        <taxon>Bacteria</taxon>
        <taxon>Pseudomonadati</taxon>
        <taxon>Bacteroidota</taxon>
        <taxon>Cytophagia</taxon>
        <taxon>Cytophagales</taxon>
        <taxon>Spirosomataceae</taxon>
        <taxon>Fibrella</taxon>
    </lineage>
</organism>
<name>A0ABS3JRK5_9BACT</name>
<evidence type="ECO:0000259" key="2">
    <source>
        <dbReference type="PROSITE" id="PS50110"/>
    </source>
</evidence>